<comment type="caution">
    <text evidence="2">The sequence shown here is derived from an EMBL/GenBank/DDBJ whole genome shotgun (WGS) entry which is preliminary data.</text>
</comment>
<evidence type="ECO:0000313" key="3">
    <source>
        <dbReference type="Proteomes" id="UP001595699"/>
    </source>
</evidence>
<dbReference type="Gene3D" id="1.10.30.50">
    <property type="match status" value="1"/>
</dbReference>
<dbReference type="EMBL" id="JBHRZH010000012">
    <property type="protein sequence ID" value="MFC3762021.1"/>
    <property type="molecule type" value="Genomic_DNA"/>
</dbReference>
<dbReference type="GO" id="GO:0004519">
    <property type="term" value="F:endonuclease activity"/>
    <property type="evidence" value="ECO:0007669"/>
    <property type="project" value="UniProtKB-KW"/>
</dbReference>
<dbReference type="SMART" id="SM00507">
    <property type="entry name" value="HNHc"/>
    <property type="match status" value="1"/>
</dbReference>
<sequence length="95" mass="10769">MPSKIKGHGRTGRPWRRKAAEVRASFSPCWLCGDPIDYTLPPNHVWSFTVHHKVPLAVAPWLAHDRSNLVAAHRRCNSLQGDRLGRPPTPTSRTW</sequence>
<feature type="domain" description="HNH nuclease" evidence="1">
    <location>
        <begin position="17"/>
        <end position="78"/>
    </location>
</feature>
<proteinExistence type="predicted"/>
<keyword evidence="2" id="KW-0378">Hydrolase</keyword>
<keyword evidence="2" id="KW-0540">Nuclease</keyword>
<protein>
    <submittedName>
        <fullName evidence="2">HNH endonuclease</fullName>
    </submittedName>
</protein>
<reference evidence="3" key="1">
    <citation type="journal article" date="2019" name="Int. J. Syst. Evol. Microbiol.">
        <title>The Global Catalogue of Microorganisms (GCM) 10K type strain sequencing project: providing services to taxonomists for standard genome sequencing and annotation.</title>
        <authorList>
            <consortium name="The Broad Institute Genomics Platform"/>
            <consortium name="The Broad Institute Genome Sequencing Center for Infectious Disease"/>
            <person name="Wu L."/>
            <person name="Ma J."/>
        </authorList>
    </citation>
    <scope>NUCLEOTIDE SEQUENCE [LARGE SCALE GENOMIC DNA]</scope>
    <source>
        <strain evidence="3">CGMCC 4.7241</strain>
    </source>
</reference>
<evidence type="ECO:0000259" key="1">
    <source>
        <dbReference type="SMART" id="SM00507"/>
    </source>
</evidence>
<dbReference type="Pfam" id="PF01844">
    <property type="entry name" value="HNH"/>
    <property type="match status" value="1"/>
</dbReference>
<keyword evidence="2" id="KW-0255">Endonuclease</keyword>
<dbReference type="InterPro" id="IPR002711">
    <property type="entry name" value="HNH"/>
</dbReference>
<accession>A0ABV7YBJ7</accession>
<evidence type="ECO:0000313" key="2">
    <source>
        <dbReference type="EMBL" id="MFC3762021.1"/>
    </source>
</evidence>
<dbReference type="CDD" id="cd00085">
    <property type="entry name" value="HNHc"/>
    <property type="match status" value="1"/>
</dbReference>
<gene>
    <name evidence="2" type="ORF">ACFOUW_14355</name>
</gene>
<dbReference type="Proteomes" id="UP001595699">
    <property type="component" value="Unassembled WGS sequence"/>
</dbReference>
<dbReference type="RefSeq" id="WP_205120569.1">
    <property type="nucleotide sequence ID" value="NZ_JAFBCM010000001.1"/>
</dbReference>
<organism evidence="2 3">
    <name type="scientific">Tenggerimyces flavus</name>
    <dbReference type="NCBI Taxonomy" id="1708749"/>
    <lineage>
        <taxon>Bacteria</taxon>
        <taxon>Bacillati</taxon>
        <taxon>Actinomycetota</taxon>
        <taxon>Actinomycetes</taxon>
        <taxon>Propionibacteriales</taxon>
        <taxon>Nocardioidaceae</taxon>
        <taxon>Tenggerimyces</taxon>
    </lineage>
</organism>
<dbReference type="InterPro" id="IPR003615">
    <property type="entry name" value="HNH_nuc"/>
</dbReference>
<name>A0ABV7YBJ7_9ACTN</name>
<keyword evidence="3" id="KW-1185">Reference proteome</keyword>